<keyword evidence="4" id="KW-1185">Reference proteome</keyword>
<evidence type="ECO:0000256" key="1">
    <source>
        <dbReference type="SAM" id="Coils"/>
    </source>
</evidence>
<dbReference type="PANTHER" id="PTHR23159:SF31">
    <property type="entry name" value="CENTROSOME-ASSOCIATED PROTEIN CEP250 ISOFORM X1"/>
    <property type="match status" value="1"/>
</dbReference>
<evidence type="ECO:0000313" key="3">
    <source>
        <dbReference type="EMBL" id="KAJ3224716.1"/>
    </source>
</evidence>
<dbReference type="InterPro" id="IPR032640">
    <property type="entry name" value="AMPK1_CBM"/>
</dbReference>
<dbReference type="InterPro" id="IPR013783">
    <property type="entry name" value="Ig-like_fold"/>
</dbReference>
<dbReference type="EMBL" id="JADGJW010000084">
    <property type="protein sequence ID" value="KAJ3224716.1"/>
    <property type="molecule type" value="Genomic_DNA"/>
</dbReference>
<dbReference type="SUPFAM" id="SSF81296">
    <property type="entry name" value="E set domains"/>
    <property type="match status" value="1"/>
</dbReference>
<dbReference type="Pfam" id="PF16561">
    <property type="entry name" value="AMPK1_CBM"/>
    <property type="match status" value="1"/>
</dbReference>
<feature type="coiled-coil region" evidence="1">
    <location>
        <begin position="453"/>
        <end position="501"/>
    </location>
</feature>
<feature type="coiled-coil region" evidence="1">
    <location>
        <begin position="362"/>
        <end position="389"/>
    </location>
</feature>
<sequence length="1594" mass="184500">MFNSFWFSKNNNDSAKELEEDPESTLKPILVPKRTLSLQDGLNALQIFGENPNDLMMGLKGIHTKTETDHLTNPQALSKNKLRIPKSKSDSFRDLKNFLKTDDVFLTNYKFEIRMNTTANTAYITGTFNNWSLTETSMELQNDRWVAYVQLDISKNWQYKYIIDGVFTIDELSEKVPDGSGNFNNILKAKKASDNDNHSVVRSRKASLDASTALQSNPLVLVNDELYQEKNVEYHGSPSMNAFSSRMSSTSVLNRNRYNSNTSQYSFTTAESEDNQVKILNSTVKNLEDEIVKLRNELENSKSKNTKDKKNQKVCIELSNRHINHLESELATCRVSANSENKILGRKLEIEVAEKSELKTSSNILKNIIEEQKELVSNLKEENSVLNKRLELNSINLISLQEELSDYISKTVEMESLNKKVFLLNMDLEAAWKDSALFQNELDQINAKHSSVMEDLQIENSNFKKKLDLSLNDNNVLKVQIEKLTEEKNSNQVIVDNLNAEKIKVMEKFNVSLREKEQLESEKQLINEDLILILENKNTLLMEVDNKIKQIKVKEEECKDMEIKLQKNLESIKAEQEKNEQLQLENFQLKEKIGFLENDNGLISKNLSTKIEEMKENNALLYEEFEKKEKLHLEKHQENEVQYGELKNRLVLAEKCHLSFKEQCTLLNVQLLEKEEAYKNLVKTTKTMEDDNEKLTVAHLKTYEKLKKKSQKDLQKVTSELETIDMKLRKVNQDYQESTLQATMQAKRKKKRHLSFFIYQLLLELNDTCINLNVTKTENEELNKNIKEYKNQLHELHQKYSHIKKLLEENLCKGKIEVDENLAKNQSLQLQLHNCLSEMEVQKTELSESLLTSDELKKEVESQNNEIANLKLFVKQCKSEKNSLENKLMVTSGNLNDAKTQIEQITKGKLEVTKLLNESIKKSDTFLQKANEEEQNLQKLKDNFQIDLNLKDAALLSKDKELEKLNNLNELIITELNEVKKNNVEREVLENKILDYKDIVKIKDFEILELKKKNGINEKKLSETLEKELIQKDILPSNMLNQNGGKNSSVLDNTKLLCMKDELNMKEAKITIEKIKNVELSTQFKNLNENFSKMKLQYEGKLNKCETQISKFETILAEKLLEVEQLKKNLYWHVKNNCNLSNTHLSPQEEVINYDSTEKITQDIKCEKMKKFGASNEKRENNAFTLRKSHKNGCDSEQKVCEATDNYQSAKIGGNRRDMNEISMGIEIVKENQALAKKMILKFSKNLKFLIKQPSANGDVSSVGVNGMKDDSDSEIEDNADCIYETSEKIAKDELIDEIDLEIENIRKQNSASSLEIKKIFSDAKFYLDLNDEKISSGKSSENNKFFRDIPEGGCNALEYLDCPVPENVVAGSELPNNNFPKLGHGINAFVDDFNGNRKFEKWQSRKQFSNKKFIDKKKNNCGNVVNELEHKFRYDSHITNVKSQSKPYVEKPDLIKSQLDKNLENLVNEFLQIVNVNKNFSSGYNKSLFSSNRLLTKKNLNNDNGMKILPAIFKIIQVFVFRLNTDTMFLIENFKESYLLIQNENSQLSKFKKKCDELEVELEDFKIKNLNLNHQLKLRDNFVESIVKENFFL</sequence>
<feature type="coiled-coil region" evidence="1">
    <location>
        <begin position="1542"/>
        <end position="1576"/>
    </location>
</feature>
<dbReference type="PANTHER" id="PTHR23159">
    <property type="entry name" value="CENTROSOMAL PROTEIN 2"/>
    <property type="match status" value="1"/>
</dbReference>
<feature type="coiled-coil region" evidence="1">
    <location>
        <begin position="544"/>
        <end position="631"/>
    </location>
</feature>
<evidence type="ECO:0000313" key="4">
    <source>
        <dbReference type="Proteomes" id="UP001211065"/>
    </source>
</evidence>
<dbReference type="Gene3D" id="2.60.40.10">
    <property type="entry name" value="Immunoglobulins"/>
    <property type="match status" value="1"/>
</dbReference>
<gene>
    <name evidence="3" type="ORF">HK099_008034</name>
</gene>
<feature type="domain" description="AMP-activated protein kinase glycogen-binding" evidence="2">
    <location>
        <begin position="112"/>
        <end position="192"/>
    </location>
</feature>
<dbReference type="InterPro" id="IPR014756">
    <property type="entry name" value="Ig_E-set"/>
</dbReference>
<evidence type="ECO:0000259" key="2">
    <source>
        <dbReference type="Pfam" id="PF16561"/>
    </source>
</evidence>
<feature type="coiled-coil region" evidence="1">
    <location>
        <begin position="846"/>
        <end position="887"/>
    </location>
</feature>
<dbReference type="CDD" id="cd02859">
    <property type="entry name" value="E_set_AMPKbeta_like_N"/>
    <property type="match status" value="1"/>
</dbReference>
<organism evidence="3 4">
    <name type="scientific">Clydaea vesicula</name>
    <dbReference type="NCBI Taxonomy" id="447962"/>
    <lineage>
        <taxon>Eukaryota</taxon>
        <taxon>Fungi</taxon>
        <taxon>Fungi incertae sedis</taxon>
        <taxon>Chytridiomycota</taxon>
        <taxon>Chytridiomycota incertae sedis</taxon>
        <taxon>Chytridiomycetes</taxon>
        <taxon>Lobulomycetales</taxon>
        <taxon>Lobulomycetaceae</taxon>
        <taxon>Clydaea</taxon>
    </lineage>
</organism>
<keyword evidence="1" id="KW-0175">Coiled coil</keyword>
<proteinExistence type="predicted"/>
<accession>A0AAD5XXW8</accession>
<feature type="coiled-coil region" evidence="1">
    <location>
        <begin position="700"/>
        <end position="734"/>
    </location>
</feature>
<dbReference type="Proteomes" id="UP001211065">
    <property type="component" value="Unassembled WGS sequence"/>
</dbReference>
<reference evidence="3" key="1">
    <citation type="submission" date="2020-05" db="EMBL/GenBank/DDBJ databases">
        <title>Phylogenomic resolution of chytrid fungi.</title>
        <authorList>
            <person name="Stajich J.E."/>
            <person name="Amses K."/>
            <person name="Simmons R."/>
            <person name="Seto K."/>
            <person name="Myers J."/>
            <person name="Bonds A."/>
            <person name="Quandt C.A."/>
            <person name="Barry K."/>
            <person name="Liu P."/>
            <person name="Grigoriev I."/>
            <person name="Longcore J.E."/>
            <person name="James T.Y."/>
        </authorList>
    </citation>
    <scope>NUCLEOTIDE SEQUENCE</scope>
    <source>
        <strain evidence="3">JEL0476</strain>
    </source>
</reference>
<feature type="coiled-coil region" evidence="1">
    <location>
        <begin position="772"/>
        <end position="806"/>
    </location>
</feature>
<feature type="coiled-coil region" evidence="1">
    <location>
        <begin position="923"/>
        <end position="982"/>
    </location>
</feature>
<feature type="coiled-coil region" evidence="1">
    <location>
        <begin position="270"/>
        <end position="311"/>
    </location>
</feature>
<comment type="caution">
    <text evidence="3">The sequence shown here is derived from an EMBL/GenBank/DDBJ whole genome shotgun (WGS) entry which is preliminary data.</text>
</comment>
<protein>
    <recommendedName>
        <fullName evidence="2">AMP-activated protein kinase glycogen-binding domain-containing protein</fullName>
    </recommendedName>
</protein>
<name>A0AAD5XXW8_9FUNG</name>